<accession>A0ABP0AG11</accession>
<name>A0ABP0AG11_PIPNA</name>
<dbReference type="Proteomes" id="UP001314169">
    <property type="component" value="Chromosome 7"/>
</dbReference>
<reference evidence="2" key="1">
    <citation type="submission" date="2023-12" db="EMBL/GenBank/DDBJ databases">
        <authorList>
            <person name="Brown T."/>
        </authorList>
    </citation>
    <scope>NUCLEOTIDE SEQUENCE</scope>
</reference>
<proteinExistence type="predicted"/>
<evidence type="ECO:0000256" key="1">
    <source>
        <dbReference type="SAM" id="MobiDB-lite"/>
    </source>
</evidence>
<keyword evidence="3" id="KW-1185">Reference proteome</keyword>
<evidence type="ECO:0000313" key="3">
    <source>
        <dbReference type="Proteomes" id="UP001314169"/>
    </source>
</evidence>
<protein>
    <submittedName>
        <fullName evidence="2">Uncharacterized protein</fullName>
    </submittedName>
</protein>
<feature type="region of interest" description="Disordered" evidence="1">
    <location>
        <begin position="25"/>
        <end position="46"/>
    </location>
</feature>
<dbReference type="EMBL" id="OY882864">
    <property type="protein sequence ID" value="CAK6447342.1"/>
    <property type="molecule type" value="Genomic_DNA"/>
</dbReference>
<organism evidence="2 3">
    <name type="scientific">Pipistrellus nathusii</name>
    <name type="common">Nathusius' pipistrelle</name>
    <dbReference type="NCBI Taxonomy" id="59473"/>
    <lineage>
        <taxon>Eukaryota</taxon>
        <taxon>Metazoa</taxon>
        <taxon>Chordata</taxon>
        <taxon>Craniata</taxon>
        <taxon>Vertebrata</taxon>
        <taxon>Euteleostomi</taxon>
        <taxon>Mammalia</taxon>
        <taxon>Eutheria</taxon>
        <taxon>Laurasiatheria</taxon>
        <taxon>Chiroptera</taxon>
        <taxon>Yangochiroptera</taxon>
        <taxon>Vespertilionidae</taxon>
        <taxon>Pipistrellus</taxon>
    </lineage>
</organism>
<evidence type="ECO:0000313" key="2">
    <source>
        <dbReference type="EMBL" id="CAK6447342.1"/>
    </source>
</evidence>
<sequence length="117" mass="12543">MSPDGHPARAPEVRAFGRLVRKMKEDGAKVPPSFPDQPGQLASETSPLSLLTQPALCYSLTPSLQIRRKPVQVNVSFASAAKAHSHLSGPGAWEEKSCCGSCCDWVSSGERWLAIPS</sequence>
<gene>
    <name evidence="2" type="ORF">MPIPNATIZW_LOCUS15648</name>
</gene>